<organism evidence="2">
    <name type="scientific">Mycolicibacterium sp. CBMA 213</name>
    <dbReference type="NCBI Taxonomy" id="1968788"/>
    <lineage>
        <taxon>Bacteria</taxon>
        <taxon>Bacillati</taxon>
        <taxon>Actinomycetota</taxon>
        <taxon>Actinomycetes</taxon>
        <taxon>Mycobacteriales</taxon>
        <taxon>Mycobacteriaceae</taxon>
        <taxon>Mycolicibacterium</taxon>
    </lineage>
</organism>
<sequence length="145" mass="16316">MEQGESGRKAVRRWRPPEASLSADVYERLHQVATDERRDLHSQARPFGVIVMDALERHADRLQSAWKLDPTPAAGSLFVRPAASAVPRRRRHVRPPRSIPLSGIDETNSEVLDKLAQDWGAPTRSALVEQALRYEFELDGQDSLA</sequence>
<name>A0A343VQY8_9MYCO</name>
<gene>
    <name evidence="2" type="ORF">B5P44_p00017</name>
</gene>
<geneLocation type="plasmid" evidence="2">
    <name>pCBMA213_1</name>
</geneLocation>
<accession>A0A343VQY8</accession>
<feature type="region of interest" description="Disordered" evidence="1">
    <location>
        <begin position="85"/>
        <end position="105"/>
    </location>
</feature>
<keyword evidence="2" id="KW-0614">Plasmid</keyword>
<protein>
    <submittedName>
        <fullName evidence="2">Uncharacterized protein</fullName>
    </submittedName>
</protein>
<evidence type="ECO:0000256" key="1">
    <source>
        <dbReference type="SAM" id="MobiDB-lite"/>
    </source>
</evidence>
<dbReference type="EMBL" id="MF600313">
    <property type="protein sequence ID" value="AVN58312.1"/>
    <property type="molecule type" value="Genomic_DNA"/>
</dbReference>
<proteinExistence type="predicted"/>
<dbReference type="RefSeq" id="WP_155921791.1">
    <property type="nucleotide sequence ID" value="NZ_MF600313.1"/>
</dbReference>
<reference evidence="2" key="1">
    <citation type="journal article" date="2018" name="Front. Microbiol.">
        <title>Beyond the Limits: tRNA Array Units in Mycobacterium Genomes.</title>
        <authorList>
            <person name="Morgado S.M."/>
            <person name="Vicente A.C."/>
        </authorList>
    </citation>
    <scope>NUCLEOTIDE SEQUENCE</scope>
    <source>
        <strain evidence="2">CBMA 213</strain>
        <plasmid evidence="2">pCBMA213_1</plasmid>
    </source>
</reference>
<evidence type="ECO:0000313" key="2">
    <source>
        <dbReference type="EMBL" id="AVN58312.1"/>
    </source>
</evidence>
<dbReference type="AlphaFoldDB" id="A0A343VQY8"/>